<gene>
    <name evidence="1" type="ORF">A2227_00610</name>
</gene>
<evidence type="ECO:0000313" key="2">
    <source>
        <dbReference type="Proteomes" id="UP000178367"/>
    </source>
</evidence>
<reference evidence="1 2" key="1">
    <citation type="journal article" date="2016" name="Nat. Commun.">
        <title>Thousands of microbial genomes shed light on interconnected biogeochemical processes in an aquifer system.</title>
        <authorList>
            <person name="Anantharaman K."/>
            <person name="Brown C.T."/>
            <person name="Hug L.A."/>
            <person name="Sharon I."/>
            <person name="Castelle C.J."/>
            <person name="Probst A.J."/>
            <person name="Thomas B.C."/>
            <person name="Singh A."/>
            <person name="Wilkins M.J."/>
            <person name="Karaoz U."/>
            <person name="Brodie E.L."/>
            <person name="Williams K.H."/>
            <person name="Hubbard S.S."/>
            <person name="Banfield J.F."/>
        </authorList>
    </citation>
    <scope>NUCLEOTIDE SEQUENCE [LARGE SCALE GENOMIC DNA]</scope>
</reference>
<dbReference type="AlphaFoldDB" id="A0A1F5SGA5"/>
<protein>
    <submittedName>
        <fullName evidence="1">Uncharacterized protein</fullName>
    </submittedName>
</protein>
<comment type="caution">
    <text evidence="1">The sequence shown here is derived from an EMBL/GenBank/DDBJ whole genome shotgun (WGS) entry which is preliminary data.</text>
</comment>
<evidence type="ECO:0000313" key="1">
    <source>
        <dbReference type="EMBL" id="OGF25694.1"/>
    </source>
</evidence>
<sequence>MKKFYLKKLDERGKIAVWQVDGASIRNKIDIEFTNFGHHYRNPYIPKYEFWLDREADFNEEEFYITHLLADWELMKKGYNHWNAGVIAEKKEAAERRKSKDYAAALKKNGQPAVEKIHVRLLQKTANNVSVWVVRGRLIRNAINIEFSEGGHDLVYDFIPKNEVWIDNDIYSEERLPIILHELYERTLMMEGLKYLAAHRRASRLEYEARNNKKILKSNLALLGWK</sequence>
<dbReference type="STRING" id="1797994.A2227_00610"/>
<accession>A0A1F5SGA5</accession>
<organism evidence="1 2">
    <name type="scientific">Candidatus Falkowbacteria bacterium RIFOXYA2_FULL_47_19</name>
    <dbReference type="NCBI Taxonomy" id="1797994"/>
    <lineage>
        <taxon>Bacteria</taxon>
        <taxon>Candidatus Falkowiibacteriota</taxon>
    </lineage>
</organism>
<dbReference type="EMBL" id="MFGB01000020">
    <property type="protein sequence ID" value="OGF25694.1"/>
    <property type="molecule type" value="Genomic_DNA"/>
</dbReference>
<name>A0A1F5SGA5_9BACT</name>
<dbReference type="Proteomes" id="UP000178367">
    <property type="component" value="Unassembled WGS sequence"/>
</dbReference>
<proteinExistence type="predicted"/>